<name>A0A822XJP7_NELNU</name>
<reference evidence="1 2" key="1">
    <citation type="journal article" date="2020" name="Mol. Biol. Evol.">
        <title>Distinct Expression and Methylation Patterns for Genes with Different Fates following a Single Whole-Genome Duplication in Flowering Plants.</title>
        <authorList>
            <person name="Shi T."/>
            <person name="Rahmani R.S."/>
            <person name="Gugger P.F."/>
            <person name="Wang M."/>
            <person name="Li H."/>
            <person name="Zhang Y."/>
            <person name="Li Z."/>
            <person name="Wang Q."/>
            <person name="Van de Peer Y."/>
            <person name="Marchal K."/>
            <person name="Chen J."/>
        </authorList>
    </citation>
    <scope>NUCLEOTIDE SEQUENCE [LARGE SCALE GENOMIC DNA]</scope>
    <source>
        <tissue evidence="1">Leaf</tissue>
    </source>
</reference>
<evidence type="ECO:0000313" key="1">
    <source>
        <dbReference type="EMBL" id="DAD19289.1"/>
    </source>
</evidence>
<dbReference type="AlphaFoldDB" id="A0A822XJP7"/>
<organism evidence="1 2">
    <name type="scientific">Nelumbo nucifera</name>
    <name type="common">Sacred lotus</name>
    <dbReference type="NCBI Taxonomy" id="4432"/>
    <lineage>
        <taxon>Eukaryota</taxon>
        <taxon>Viridiplantae</taxon>
        <taxon>Streptophyta</taxon>
        <taxon>Embryophyta</taxon>
        <taxon>Tracheophyta</taxon>
        <taxon>Spermatophyta</taxon>
        <taxon>Magnoliopsida</taxon>
        <taxon>Proteales</taxon>
        <taxon>Nelumbonaceae</taxon>
        <taxon>Nelumbo</taxon>
    </lineage>
</organism>
<sequence length="61" mass="6931">MGLQLHDLLNYFLFGCVGRSHSNARSKDLSEIKLVLVGFSPIEFPHEHVFKVKTDFLVVSN</sequence>
<accession>A0A822XJP7</accession>
<keyword evidence="2" id="KW-1185">Reference proteome</keyword>
<evidence type="ECO:0000313" key="2">
    <source>
        <dbReference type="Proteomes" id="UP000607653"/>
    </source>
</evidence>
<comment type="caution">
    <text evidence="1">The sequence shown here is derived from an EMBL/GenBank/DDBJ whole genome shotgun (WGS) entry which is preliminary data.</text>
</comment>
<dbReference type="Proteomes" id="UP000607653">
    <property type="component" value="Unassembled WGS sequence"/>
</dbReference>
<gene>
    <name evidence="1" type="ORF">HUJ06_020752</name>
</gene>
<proteinExistence type="predicted"/>
<protein>
    <submittedName>
        <fullName evidence="1">Uncharacterized protein</fullName>
    </submittedName>
</protein>
<dbReference type="EMBL" id="DUZY01000001">
    <property type="protein sequence ID" value="DAD19289.1"/>
    <property type="molecule type" value="Genomic_DNA"/>
</dbReference>